<dbReference type="EMBL" id="JAGEOJ010000010">
    <property type="protein sequence ID" value="MBO2450586.1"/>
    <property type="molecule type" value="Genomic_DNA"/>
</dbReference>
<sequence length="138" mass="15107">MHGNGQAGIPTSGGWGGRQCCYHVTSRDLARFGLLYLNQGKANGRQVVPAGWVRDSTRVTTPYTRPEAIDQDGWGYGRQWWTGFDGDYSAIGVFGQYVYVSPRNKVVIVKTSQDINSEENFAEVPYAFHAVADAAGKG</sequence>
<dbReference type="InterPro" id="IPR050789">
    <property type="entry name" value="Diverse_Enzym_Activities"/>
</dbReference>
<organism evidence="2 3">
    <name type="scientific">Actinomadura barringtoniae</name>
    <dbReference type="NCBI Taxonomy" id="1427535"/>
    <lineage>
        <taxon>Bacteria</taxon>
        <taxon>Bacillati</taxon>
        <taxon>Actinomycetota</taxon>
        <taxon>Actinomycetes</taxon>
        <taxon>Streptosporangiales</taxon>
        <taxon>Thermomonosporaceae</taxon>
        <taxon>Actinomadura</taxon>
    </lineage>
</organism>
<keyword evidence="3" id="KW-1185">Reference proteome</keyword>
<dbReference type="Pfam" id="PF00144">
    <property type="entry name" value="Beta-lactamase"/>
    <property type="match status" value="1"/>
</dbReference>
<dbReference type="PANTHER" id="PTHR43283">
    <property type="entry name" value="BETA-LACTAMASE-RELATED"/>
    <property type="match status" value="1"/>
</dbReference>
<dbReference type="AlphaFoldDB" id="A0A939PL62"/>
<dbReference type="PANTHER" id="PTHR43283:SF7">
    <property type="entry name" value="BETA-LACTAMASE-RELATED DOMAIN-CONTAINING PROTEIN"/>
    <property type="match status" value="1"/>
</dbReference>
<evidence type="ECO:0000313" key="3">
    <source>
        <dbReference type="Proteomes" id="UP000669179"/>
    </source>
</evidence>
<comment type="caution">
    <text evidence="2">The sequence shown here is derived from an EMBL/GenBank/DDBJ whole genome shotgun (WGS) entry which is preliminary data.</text>
</comment>
<proteinExistence type="predicted"/>
<evidence type="ECO:0000313" key="2">
    <source>
        <dbReference type="EMBL" id="MBO2450586.1"/>
    </source>
</evidence>
<dbReference type="Proteomes" id="UP000669179">
    <property type="component" value="Unassembled WGS sequence"/>
</dbReference>
<dbReference type="InterPro" id="IPR012338">
    <property type="entry name" value="Beta-lactam/transpept-like"/>
</dbReference>
<reference evidence="2" key="1">
    <citation type="submission" date="2021-03" db="EMBL/GenBank/DDBJ databases">
        <authorList>
            <person name="Kanchanasin P."/>
            <person name="Saeng-In P."/>
            <person name="Phongsopitanun W."/>
            <person name="Yuki M."/>
            <person name="Kudo T."/>
            <person name="Ohkuma M."/>
            <person name="Tanasupawat S."/>
        </authorList>
    </citation>
    <scope>NUCLEOTIDE SEQUENCE</scope>
    <source>
        <strain evidence="2">GKU 128</strain>
    </source>
</reference>
<dbReference type="Gene3D" id="3.40.710.10">
    <property type="entry name" value="DD-peptidase/beta-lactamase superfamily"/>
    <property type="match status" value="1"/>
</dbReference>
<keyword evidence="2" id="KW-0378">Hydrolase</keyword>
<evidence type="ECO:0000259" key="1">
    <source>
        <dbReference type="Pfam" id="PF00144"/>
    </source>
</evidence>
<dbReference type="GO" id="GO:0016787">
    <property type="term" value="F:hydrolase activity"/>
    <property type="evidence" value="ECO:0007669"/>
    <property type="project" value="UniProtKB-KW"/>
</dbReference>
<gene>
    <name evidence="2" type="ORF">J4573_26015</name>
</gene>
<dbReference type="SUPFAM" id="SSF56601">
    <property type="entry name" value="beta-lactamase/transpeptidase-like"/>
    <property type="match status" value="1"/>
</dbReference>
<feature type="domain" description="Beta-lactamase-related" evidence="1">
    <location>
        <begin position="24"/>
        <end position="122"/>
    </location>
</feature>
<protein>
    <submittedName>
        <fullName evidence="2">Serine hydrolase</fullName>
    </submittedName>
</protein>
<name>A0A939PL62_9ACTN</name>
<dbReference type="InterPro" id="IPR001466">
    <property type="entry name" value="Beta-lactam-related"/>
</dbReference>
<accession>A0A939PL62</accession>